<feature type="chain" id="PRO_5036492377" evidence="2">
    <location>
        <begin position="30"/>
        <end position="116"/>
    </location>
</feature>
<evidence type="ECO:0000313" key="4">
    <source>
        <dbReference type="Proteomes" id="UP000886885"/>
    </source>
</evidence>
<protein>
    <submittedName>
        <fullName evidence="3">Uncharacterized protein</fullName>
    </submittedName>
</protein>
<gene>
    <name evidence="3" type="ORF">POTOM_058863</name>
</gene>
<dbReference type="PANTHER" id="PTHR33592:SF3">
    <property type="entry name" value="TRANSMEMBRANE PROTEIN"/>
    <property type="match status" value="1"/>
</dbReference>
<feature type="region of interest" description="Disordered" evidence="1">
    <location>
        <begin position="47"/>
        <end position="70"/>
    </location>
</feature>
<comment type="caution">
    <text evidence="3">The sequence shown here is derived from an EMBL/GenBank/DDBJ whole genome shotgun (WGS) entry which is preliminary data.</text>
</comment>
<dbReference type="Proteomes" id="UP000886885">
    <property type="component" value="Chromosome 19D"/>
</dbReference>
<dbReference type="OrthoDB" id="839519at2759"/>
<keyword evidence="4" id="KW-1185">Reference proteome</keyword>
<dbReference type="AlphaFoldDB" id="A0A8X8C118"/>
<dbReference type="EMBL" id="JAAWWB010000038">
    <property type="protein sequence ID" value="KAG6737347.1"/>
    <property type="molecule type" value="Genomic_DNA"/>
</dbReference>
<organism evidence="3 4">
    <name type="scientific">Populus tomentosa</name>
    <name type="common">Chinese white poplar</name>
    <dbReference type="NCBI Taxonomy" id="118781"/>
    <lineage>
        <taxon>Eukaryota</taxon>
        <taxon>Viridiplantae</taxon>
        <taxon>Streptophyta</taxon>
        <taxon>Embryophyta</taxon>
        <taxon>Tracheophyta</taxon>
        <taxon>Spermatophyta</taxon>
        <taxon>Magnoliopsida</taxon>
        <taxon>eudicotyledons</taxon>
        <taxon>Gunneridae</taxon>
        <taxon>Pentapetalae</taxon>
        <taxon>rosids</taxon>
        <taxon>fabids</taxon>
        <taxon>Malpighiales</taxon>
        <taxon>Salicaceae</taxon>
        <taxon>Saliceae</taxon>
        <taxon>Populus</taxon>
    </lineage>
</organism>
<reference evidence="3" key="1">
    <citation type="journal article" date="2020" name="bioRxiv">
        <title>Hybrid origin of Populus tomentosa Carr. identified through genome sequencing and phylogenomic analysis.</title>
        <authorList>
            <person name="An X."/>
            <person name="Gao K."/>
            <person name="Chen Z."/>
            <person name="Li J."/>
            <person name="Yang X."/>
            <person name="Yang X."/>
            <person name="Zhou J."/>
            <person name="Guo T."/>
            <person name="Zhao T."/>
            <person name="Huang S."/>
            <person name="Miao D."/>
            <person name="Khan W.U."/>
            <person name="Rao P."/>
            <person name="Ye M."/>
            <person name="Lei B."/>
            <person name="Liao W."/>
            <person name="Wang J."/>
            <person name="Ji L."/>
            <person name="Li Y."/>
            <person name="Guo B."/>
            <person name="Mustafa N.S."/>
            <person name="Li S."/>
            <person name="Yun Q."/>
            <person name="Keller S.R."/>
            <person name="Mao J."/>
            <person name="Zhang R."/>
            <person name="Strauss S.H."/>
        </authorList>
    </citation>
    <scope>NUCLEOTIDE SEQUENCE</scope>
    <source>
        <strain evidence="3">GM15</strain>
        <tissue evidence="3">Leaf</tissue>
    </source>
</reference>
<accession>A0A8X8C118</accession>
<name>A0A8X8C118_POPTO</name>
<proteinExistence type="predicted"/>
<evidence type="ECO:0000256" key="1">
    <source>
        <dbReference type="SAM" id="MobiDB-lite"/>
    </source>
</evidence>
<evidence type="ECO:0000256" key="2">
    <source>
        <dbReference type="SAM" id="SignalP"/>
    </source>
</evidence>
<dbReference type="PANTHER" id="PTHR33592">
    <property type="entry name" value="TRANSMEMBRANE PROTEIN"/>
    <property type="match status" value="1"/>
</dbReference>
<feature type="signal peptide" evidence="2">
    <location>
        <begin position="1"/>
        <end position="29"/>
    </location>
</feature>
<evidence type="ECO:0000313" key="3">
    <source>
        <dbReference type="EMBL" id="KAG6737347.1"/>
    </source>
</evidence>
<sequence length="116" mass="12136">MGSQRKNQCLAMIIFAAIVFGPCSHQILAARPLEGEQWLKQNLGNIQSLQRGPVPPSSGSSCTHTPGRGSGHCPLGEMNFAGNNVAHAPPAFPDAIVNLAAASVTNNETQKQDSSS</sequence>
<keyword evidence="2" id="KW-0732">Signal</keyword>